<accession>A0ABV1E171</accession>
<keyword evidence="2" id="KW-1185">Reference proteome</keyword>
<organism evidence="1 2">
    <name type="scientific">Solibaculum intestinale</name>
    <dbReference type="NCBI Taxonomy" id="3133165"/>
    <lineage>
        <taxon>Bacteria</taxon>
        <taxon>Bacillati</taxon>
        <taxon>Bacillota</taxon>
        <taxon>Clostridia</taxon>
        <taxon>Eubacteriales</taxon>
        <taxon>Oscillospiraceae</taxon>
        <taxon>Solibaculum</taxon>
    </lineage>
</organism>
<gene>
    <name evidence="1" type="ORF">WMO26_09510</name>
</gene>
<evidence type="ECO:0000313" key="2">
    <source>
        <dbReference type="Proteomes" id="UP001489509"/>
    </source>
</evidence>
<comment type="caution">
    <text evidence="1">The sequence shown here is derived from an EMBL/GenBank/DDBJ whole genome shotgun (WGS) entry which is preliminary data.</text>
</comment>
<proteinExistence type="predicted"/>
<reference evidence="1 2" key="1">
    <citation type="submission" date="2024-03" db="EMBL/GenBank/DDBJ databases">
        <title>Human intestinal bacterial collection.</title>
        <authorList>
            <person name="Pauvert C."/>
            <person name="Hitch T.C.A."/>
            <person name="Clavel T."/>
        </authorList>
    </citation>
    <scope>NUCLEOTIDE SEQUENCE [LARGE SCALE GENOMIC DNA]</scope>
    <source>
        <strain evidence="1 2">CLA-JM-H44</strain>
    </source>
</reference>
<dbReference type="Proteomes" id="UP001489509">
    <property type="component" value="Unassembled WGS sequence"/>
</dbReference>
<evidence type="ECO:0000313" key="1">
    <source>
        <dbReference type="EMBL" id="MEQ2441061.1"/>
    </source>
</evidence>
<name>A0ABV1E171_9FIRM</name>
<dbReference type="EMBL" id="JBBMFD010000016">
    <property type="protein sequence ID" value="MEQ2441061.1"/>
    <property type="molecule type" value="Genomic_DNA"/>
</dbReference>
<sequence length="60" mass="6872">MFGGCGFCGGDGAGLFFVQNIRPEAERGDYAKNRPGRWEKQGEYLYFSESYDKIKRLIIE</sequence>
<protein>
    <submittedName>
        <fullName evidence="1">Uncharacterized protein</fullName>
    </submittedName>
</protein>